<keyword evidence="1" id="KW-1133">Transmembrane helix</keyword>
<dbReference type="Proteomes" id="UP000703269">
    <property type="component" value="Unassembled WGS sequence"/>
</dbReference>
<keyword evidence="1" id="KW-0812">Transmembrane</keyword>
<protein>
    <submittedName>
        <fullName evidence="2">Uncharacterized protein</fullName>
    </submittedName>
</protein>
<feature type="transmembrane region" description="Helical" evidence="1">
    <location>
        <begin position="36"/>
        <end position="53"/>
    </location>
</feature>
<dbReference type="EMBL" id="BPQB01000035">
    <property type="protein sequence ID" value="GJE93805.1"/>
    <property type="molecule type" value="Genomic_DNA"/>
</dbReference>
<gene>
    <name evidence="2" type="ORF">PsYK624_099670</name>
</gene>
<keyword evidence="3" id="KW-1185">Reference proteome</keyword>
<proteinExistence type="predicted"/>
<evidence type="ECO:0000313" key="2">
    <source>
        <dbReference type="EMBL" id="GJE93805.1"/>
    </source>
</evidence>
<reference evidence="2 3" key="1">
    <citation type="submission" date="2021-08" db="EMBL/GenBank/DDBJ databases">
        <title>Draft Genome Sequence of Phanerochaete sordida strain YK-624.</title>
        <authorList>
            <person name="Mori T."/>
            <person name="Dohra H."/>
            <person name="Suzuki T."/>
            <person name="Kawagishi H."/>
            <person name="Hirai H."/>
        </authorList>
    </citation>
    <scope>NUCLEOTIDE SEQUENCE [LARGE SCALE GENOMIC DNA]</scope>
    <source>
        <strain evidence="2 3">YK-624</strain>
    </source>
</reference>
<evidence type="ECO:0000256" key="1">
    <source>
        <dbReference type="SAM" id="Phobius"/>
    </source>
</evidence>
<feature type="transmembrane region" description="Helical" evidence="1">
    <location>
        <begin position="7"/>
        <end position="30"/>
    </location>
</feature>
<accession>A0A9P3LG04</accession>
<organism evidence="2 3">
    <name type="scientific">Phanerochaete sordida</name>
    <dbReference type="NCBI Taxonomy" id="48140"/>
    <lineage>
        <taxon>Eukaryota</taxon>
        <taxon>Fungi</taxon>
        <taxon>Dikarya</taxon>
        <taxon>Basidiomycota</taxon>
        <taxon>Agaricomycotina</taxon>
        <taxon>Agaricomycetes</taxon>
        <taxon>Polyporales</taxon>
        <taxon>Phanerochaetaceae</taxon>
        <taxon>Phanerochaete</taxon>
    </lineage>
</organism>
<sequence>MKVTLSTVFVMDGTLYFVVLIGLHATQLVVSRSMCLAPLLYIMSSVLVSRFLLNLRQVNEQSNMGSTVEQQSTLQFAGAVGGLSAPLALSDCPSNGANDADYDGVAL</sequence>
<dbReference type="AlphaFoldDB" id="A0A9P3LG04"/>
<keyword evidence="1" id="KW-0472">Membrane</keyword>
<comment type="caution">
    <text evidence="2">The sequence shown here is derived from an EMBL/GenBank/DDBJ whole genome shotgun (WGS) entry which is preliminary data.</text>
</comment>
<name>A0A9P3LG04_9APHY</name>
<evidence type="ECO:0000313" key="3">
    <source>
        <dbReference type="Proteomes" id="UP000703269"/>
    </source>
</evidence>
<dbReference type="OrthoDB" id="2804213at2759"/>